<evidence type="ECO:0000313" key="2">
    <source>
        <dbReference type="EMBL" id="QJA57455.1"/>
    </source>
</evidence>
<dbReference type="EMBL" id="MT141275">
    <property type="protein sequence ID" value="QJA57455.1"/>
    <property type="molecule type" value="Genomic_DNA"/>
</dbReference>
<accession>A0A6H1ZXM5</accession>
<sequence length="104" mass="11742">MNSEQFMISVEEGHLRSKRLLIKKGAEYATEEGNRLEQFHRAGCAEGIPATQALIGMCTKQYTSIADMAKNPDAYKLRAWRGKITDLRNYTHLLDGLLEDLGIE</sequence>
<reference evidence="1" key="1">
    <citation type="submission" date="2020-03" db="EMBL/GenBank/DDBJ databases">
        <title>The deep terrestrial virosphere.</title>
        <authorList>
            <person name="Holmfeldt K."/>
            <person name="Nilsson E."/>
            <person name="Simone D."/>
            <person name="Lopez-Fernandez M."/>
            <person name="Wu X."/>
            <person name="de Brujin I."/>
            <person name="Lundin D."/>
            <person name="Andersson A."/>
            <person name="Bertilsson S."/>
            <person name="Dopson M."/>
        </authorList>
    </citation>
    <scope>NUCLEOTIDE SEQUENCE</scope>
    <source>
        <strain evidence="2">MM415B01632</strain>
        <strain evidence="1">TM448A02405</strain>
    </source>
</reference>
<dbReference type="AlphaFoldDB" id="A0A6H1ZXM5"/>
<proteinExistence type="predicted"/>
<name>A0A6H1ZXM5_9ZZZZ</name>
<organism evidence="1">
    <name type="scientific">viral metagenome</name>
    <dbReference type="NCBI Taxonomy" id="1070528"/>
    <lineage>
        <taxon>unclassified sequences</taxon>
        <taxon>metagenomes</taxon>
        <taxon>organismal metagenomes</taxon>
    </lineage>
</organism>
<dbReference type="EMBL" id="MT144301">
    <property type="protein sequence ID" value="QJA51960.1"/>
    <property type="molecule type" value="Genomic_DNA"/>
</dbReference>
<protein>
    <submittedName>
        <fullName evidence="1">Uncharacterized protein</fullName>
    </submittedName>
</protein>
<gene>
    <name evidence="2" type="ORF">MM415B01632_0003</name>
    <name evidence="1" type="ORF">TM448A02405_0015</name>
</gene>
<evidence type="ECO:0000313" key="1">
    <source>
        <dbReference type="EMBL" id="QJA51960.1"/>
    </source>
</evidence>